<comment type="caution">
    <text evidence="6">The sequence shown here is derived from an EMBL/GenBank/DDBJ whole genome shotgun (WGS) entry which is preliminary data.</text>
</comment>
<keyword evidence="3" id="KW-0539">Nucleus</keyword>
<proteinExistence type="predicted"/>
<dbReference type="GO" id="GO:0005634">
    <property type="term" value="C:nucleus"/>
    <property type="evidence" value="ECO:0007669"/>
    <property type="project" value="UniProtKB-SubCell"/>
</dbReference>
<evidence type="ECO:0000256" key="4">
    <source>
        <dbReference type="SAM" id="MobiDB-lite"/>
    </source>
</evidence>
<organism evidence="6 7">
    <name type="scientific">Acer negundo</name>
    <name type="common">Box elder</name>
    <dbReference type="NCBI Taxonomy" id="4023"/>
    <lineage>
        <taxon>Eukaryota</taxon>
        <taxon>Viridiplantae</taxon>
        <taxon>Streptophyta</taxon>
        <taxon>Embryophyta</taxon>
        <taxon>Tracheophyta</taxon>
        <taxon>Spermatophyta</taxon>
        <taxon>Magnoliopsida</taxon>
        <taxon>eudicotyledons</taxon>
        <taxon>Gunneridae</taxon>
        <taxon>Pentapetalae</taxon>
        <taxon>rosids</taxon>
        <taxon>malvids</taxon>
        <taxon>Sapindales</taxon>
        <taxon>Sapindaceae</taxon>
        <taxon>Hippocastanoideae</taxon>
        <taxon>Acereae</taxon>
        <taxon>Acer</taxon>
    </lineage>
</organism>
<keyword evidence="7" id="KW-1185">Reference proteome</keyword>
<name>A0AAD5IYA5_ACENE</name>
<reference evidence="6" key="2">
    <citation type="submission" date="2023-02" db="EMBL/GenBank/DDBJ databases">
        <authorList>
            <person name="Swenson N.G."/>
            <person name="Wegrzyn J.L."/>
            <person name="Mcevoy S.L."/>
        </authorList>
    </citation>
    <scope>NUCLEOTIDE SEQUENCE</scope>
    <source>
        <strain evidence="6">91603</strain>
        <tissue evidence="6">Leaf</tissue>
    </source>
</reference>
<evidence type="ECO:0000256" key="3">
    <source>
        <dbReference type="ARBA" id="ARBA00023242"/>
    </source>
</evidence>
<dbReference type="InterPro" id="IPR051358">
    <property type="entry name" value="TF_AMS/ICE1/BHLH6-like"/>
</dbReference>
<dbReference type="Pfam" id="PF22754">
    <property type="entry name" value="bHLH-TF_ACT-like_plant"/>
    <property type="match status" value="1"/>
</dbReference>
<dbReference type="AlphaFoldDB" id="A0AAD5IYA5"/>
<dbReference type="GO" id="GO:0043565">
    <property type="term" value="F:sequence-specific DNA binding"/>
    <property type="evidence" value="ECO:0007669"/>
    <property type="project" value="TreeGrafter"/>
</dbReference>
<protein>
    <recommendedName>
        <fullName evidence="5">Plant bHLH transcription factor ACT-like domain-containing protein</fullName>
    </recommendedName>
</protein>
<dbReference type="GO" id="GO:0003700">
    <property type="term" value="F:DNA-binding transcription factor activity"/>
    <property type="evidence" value="ECO:0007669"/>
    <property type="project" value="TreeGrafter"/>
</dbReference>
<dbReference type="PANTHER" id="PTHR31945">
    <property type="entry name" value="TRANSCRIPTION FACTOR SCREAM2-RELATED"/>
    <property type="match status" value="1"/>
</dbReference>
<dbReference type="InterPro" id="IPR054502">
    <property type="entry name" value="bHLH-TF_ACT-like_plant"/>
</dbReference>
<evidence type="ECO:0000256" key="1">
    <source>
        <dbReference type="ARBA" id="ARBA00004123"/>
    </source>
</evidence>
<feature type="domain" description="Plant bHLH transcription factor ACT-like" evidence="5">
    <location>
        <begin position="137"/>
        <end position="190"/>
    </location>
</feature>
<feature type="compositionally biased region" description="Basic residues" evidence="4">
    <location>
        <begin position="106"/>
        <end position="124"/>
    </location>
</feature>
<feature type="region of interest" description="Disordered" evidence="4">
    <location>
        <begin position="92"/>
        <end position="125"/>
    </location>
</feature>
<comment type="subcellular location">
    <subcellularLocation>
        <location evidence="1">Nucleus</location>
    </subcellularLocation>
</comment>
<keyword evidence="2" id="KW-0238">DNA-binding</keyword>
<evidence type="ECO:0000256" key="2">
    <source>
        <dbReference type="ARBA" id="ARBA00023125"/>
    </source>
</evidence>
<dbReference type="PANTHER" id="PTHR31945:SF63">
    <property type="entry name" value="TRANSCRIPTION FACTOR BHLH90"/>
    <property type="match status" value="1"/>
</dbReference>
<gene>
    <name evidence="6" type="ORF">LWI28_007701</name>
</gene>
<accession>A0AAD5IYA5</accession>
<reference evidence="6" key="1">
    <citation type="journal article" date="2022" name="Plant J.">
        <title>Strategies of tolerance reflected in two North American maple genomes.</title>
        <authorList>
            <person name="McEvoy S.L."/>
            <person name="Sezen U.U."/>
            <person name="Trouern-Trend A."/>
            <person name="McMahon S.M."/>
            <person name="Schaberg P.G."/>
            <person name="Yang J."/>
            <person name="Wegrzyn J.L."/>
            <person name="Swenson N.G."/>
        </authorList>
    </citation>
    <scope>NUCLEOTIDE SEQUENCE</scope>
    <source>
        <strain evidence="6">91603</strain>
    </source>
</reference>
<evidence type="ECO:0000259" key="5">
    <source>
        <dbReference type="Pfam" id="PF22754"/>
    </source>
</evidence>
<dbReference type="Proteomes" id="UP001064489">
    <property type="component" value="Chromosome 4"/>
</dbReference>
<sequence>MASETASIVQKERLSIGAKESPRVNTLGTTPIVQKTRLPDGSKGVSKGQYPRNCTNCARRKTLRWEQKSLQRSIPIGLHQLCKKQDSLVGAKKSLRVNTPKDRTNRAKTKAPRKGAKSLRRSRLPRPPSLLSINALVEVNKIGERDFLIKYICDQKRGGFVRFMEARYSLGLQTVETNVTTLNGMVLNSLKS</sequence>
<evidence type="ECO:0000313" key="7">
    <source>
        <dbReference type="Proteomes" id="UP001064489"/>
    </source>
</evidence>
<dbReference type="EMBL" id="JAJSOW010000101">
    <property type="protein sequence ID" value="KAI9180739.1"/>
    <property type="molecule type" value="Genomic_DNA"/>
</dbReference>
<evidence type="ECO:0000313" key="6">
    <source>
        <dbReference type="EMBL" id="KAI9180739.1"/>
    </source>
</evidence>